<evidence type="ECO:0000256" key="1">
    <source>
        <dbReference type="SAM" id="MobiDB-lite"/>
    </source>
</evidence>
<gene>
    <name evidence="2" type="ORF">H6P81_016062</name>
</gene>
<dbReference type="Proteomes" id="UP000825729">
    <property type="component" value="Unassembled WGS sequence"/>
</dbReference>
<organism evidence="2 3">
    <name type="scientific">Aristolochia fimbriata</name>
    <name type="common">White veined hardy Dutchman's pipe vine</name>
    <dbReference type="NCBI Taxonomy" id="158543"/>
    <lineage>
        <taxon>Eukaryota</taxon>
        <taxon>Viridiplantae</taxon>
        <taxon>Streptophyta</taxon>
        <taxon>Embryophyta</taxon>
        <taxon>Tracheophyta</taxon>
        <taxon>Spermatophyta</taxon>
        <taxon>Magnoliopsida</taxon>
        <taxon>Magnoliidae</taxon>
        <taxon>Piperales</taxon>
        <taxon>Aristolochiaceae</taxon>
        <taxon>Aristolochia</taxon>
    </lineage>
</organism>
<feature type="region of interest" description="Disordered" evidence="1">
    <location>
        <begin position="342"/>
        <end position="418"/>
    </location>
</feature>
<sequence>MASDLEHVAPEATRSRVHLPGRHTRRVLPPTRALLPPPLAVRRVVGGEQIGRPCPPWRGWLKNTLPQGHFGTTSGGSALPGPAWLEVVSEALALKRTPAGGRLADRRPCSDCDPRIPLVTGERTGRAQDENRAAFAVRIVVAGSVPRDGRAQVPWNGAPERVTAPLCPDPAATAGGVVGEVGLFGNAAQIGREADGGGDAPRSDILRDGEPVRRRLAPTDAGPRATQARRMIPPADTPSRVTEEGGVAPTGRCPRGTRALLASASGLPIRPVLKHGPRSPTCVRSQRATKPVGRCGCFVEPCHGIESSKWAIFGKQNWRCGMNRKPGYGAQLRANLEPTKGVGRLRQQDGGHGSRNPLRSVLPTLETAQPEVGSSGRKSTARRVVSGAPPAALENPEDRVLPTPGRTHNRIRSPRQGKSAKWIQNREKDWLEGWARRSQSRTRRLSVDCSSCSPWRGWSSRCVAGDGLGTAPLGAFFEASNSRLITGTDKGNPTV</sequence>
<evidence type="ECO:0000313" key="3">
    <source>
        <dbReference type="Proteomes" id="UP000825729"/>
    </source>
</evidence>
<feature type="compositionally biased region" description="Basic and acidic residues" evidence="1">
    <location>
        <begin position="201"/>
        <end position="213"/>
    </location>
</feature>
<accession>A0AAV7EAG0</accession>
<name>A0AAV7EAG0_ARIFI</name>
<feature type="region of interest" description="Disordered" evidence="1">
    <location>
        <begin position="192"/>
        <end position="229"/>
    </location>
</feature>
<dbReference type="PANTHER" id="PTHR33220:SF5">
    <property type="entry name" value="RRNA INTRON-ENCODED HOMING ENDONUCLEASE"/>
    <property type="match status" value="1"/>
</dbReference>
<protein>
    <submittedName>
        <fullName evidence="2">Uncharacterized protein</fullName>
    </submittedName>
</protein>
<dbReference type="EMBL" id="JAINDJ010000006">
    <property type="protein sequence ID" value="KAG9444722.1"/>
    <property type="molecule type" value="Genomic_DNA"/>
</dbReference>
<proteinExistence type="predicted"/>
<keyword evidence="3" id="KW-1185">Reference proteome</keyword>
<comment type="caution">
    <text evidence="2">The sequence shown here is derived from an EMBL/GenBank/DDBJ whole genome shotgun (WGS) entry which is preliminary data.</text>
</comment>
<dbReference type="AlphaFoldDB" id="A0AAV7EAG0"/>
<dbReference type="PANTHER" id="PTHR33220">
    <property type="entry name" value="BNAA09G04420D PROTEIN"/>
    <property type="match status" value="1"/>
</dbReference>
<evidence type="ECO:0000313" key="2">
    <source>
        <dbReference type="EMBL" id="KAG9444722.1"/>
    </source>
</evidence>
<reference evidence="2 3" key="1">
    <citation type="submission" date="2021-07" db="EMBL/GenBank/DDBJ databases">
        <title>The Aristolochia fimbriata genome: insights into angiosperm evolution, floral development and chemical biosynthesis.</title>
        <authorList>
            <person name="Jiao Y."/>
        </authorList>
    </citation>
    <scope>NUCLEOTIDE SEQUENCE [LARGE SCALE GENOMIC DNA]</scope>
    <source>
        <strain evidence="2">IBCAS-2021</strain>
        <tissue evidence="2">Leaf</tissue>
    </source>
</reference>